<evidence type="ECO:0000313" key="4">
    <source>
        <dbReference type="Proteomes" id="UP000007809"/>
    </source>
</evidence>
<dbReference type="AlphaFoldDB" id="F4CLH3"/>
<gene>
    <name evidence="3" type="ordered locus">Psed_4883</name>
</gene>
<dbReference type="eggNOG" id="COG2331">
    <property type="taxonomic scope" value="Bacteria"/>
</dbReference>
<feature type="region of interest" description="Disordered" evidence="1">
    <location>
        <begin position="74"/>
        <end position="94"/>
    </location>
</feature>
<organism evidence="3 4">
    <name type="scientific">Pseudonocardia dioxanivorans (strain ATCC 55486 / DSM 44775 / JCM 13855 / CB1190)</name>
    <dbReference type="NCBI Taxonomy" id="675635"/>
    <lineage>
        <taxon>Bacteria</taxon>
        <taxon>Bacillati</taxon>
        <taxon>Actinomycetota</taxon>
        <taxon>Actinomycetes</taxon>
        <taxon>Pseudonocardiales</taxon>
        <taxon>Pseudonocardiaceae</taxon>
        <taxon>Pseudonocardia</taxon>
    </lineage>
</organism>
<feature type="domain" description="Putative regulatory protein FmdB zinc ribbon" evidence="2">
    <location>
        <begin position="1"/>
        <end position="41"/>
    </location>
</feature>
<evidence type="ECO:0000313" key="3">
    <source>
        <dbReference type="EMBL" id="AEA27026.1"/>
    </source>
</evidence>
<dbReference type="InterPro" id="IPR013429">
    <property type="entry name" value="Regulatory_FmdB_Zinc_ribbon"/>
</dbReference>
<name>F4CLH3_PSEUX</name>
<dbReference type="Pfam" id="PF09723">
    <property type="entry name" value="Zn_ribbon_8"/>
    <property type="match status" value="1"/>
</dbReference>
<evidence type="ECO:0000256" key="1">
    <source>
        <dbReference type="SAM" id="MobiDB-lite"/>
    </source>
</evidence>
<protein>
    <submittedName>
        <fullName evidence="3">Regulatory protein, FmdB family</fullName>
    </submittedName>
</protein>
<dbReference type="EMBL" id="CP002593">
    <property type="protein sequence ID" value="AEA27026.1"/>
    <property type="molecule type" value="Genomic_DNA"/>
</dbReference>
<proteinExistence type="predicted"/>
<dbReference type="NCBIfam" id="TIGR02605">
    <property type="entry name" value="CxxC_CxxC_SSSS"/>
    <property type="match status" value="1"/>
</dbReference>
<dbReference type="STRING" id="675635.Psed_4883"/>
<sequence>MPTYTFRCADCGEYDLSRPMAEAGDPAPCPTCAGDSRRVFGSPGLRKLDPTLRRALDASGRSSDAPAVVNSVPGRSRVAFPTSTDPRHARLPRP</sequence>
<dbReference type="OrthoDB" id="9792898at2"/>
<dbReference type="SMART" id="SM00834">
    <property type="entry name" value="CxxC_CXXC_SSSS"/>
    <property type="match status" value="1"/>
</dbReference>
<dbReference type="KEGG" id="pdx:Psed_4883"/>
<evidence type="ECO:0000259" key="2">
    <source>
        <dbReference type="SMART" id="SM00834"/>
    </source>
</evidence>
<reference evidence="3 4" key="1">
    <citation type="journal article" date="2011" name="J. Bacteriol.">
        <title>Genome sequence of the 1,4-dioxane-degrading Pseudonocardia dioxanivorans strain CB1190.</title>
        <authorList>
            <person name="Sales C.M."/>
            <person name="Mahendra S."/>
            <person name="Grostern A."/>
            <person name="Parales R.E."/>
            <person name="Goodwin L.A."/>
            <person name="Woyke T."/>
            <person name="Nolan M."/>
            <person name="Lapidus A."/>
            <person name="Chertkov O."/>
            <person name="Ovchinnikova G."/>
            <person name="Sczyrba A."/>
            <person name="Alvarez-Cohen L."/>
        </authorList>
    </citation>
    <scope>NUCLEOTIDE SEQUENCE [LARGE SCALE GENOMIC DNA]</scope>
    <source>
        <strain evidence="4">ATCC 55486 / DSM 44775 / JCM 13855 / CB1190</strain>
    </source>
</reference>
<dbReference type="Proteomes" id="UP000007809">
    <property type="component" value="Chromosome"/>
</dbReference>
<dbReference type="HOGENOM" id="CLU_136025_2_1_11"/>
<keyword evidence="4" id="KW-1185">Reference proteome</keyword>
<accession>F4CLH3</accession>